<feature type="region of interest" description="Disordered" evidence="1">
    <location>
        <begin position="1"/>
        <end position="23"/>
    </location>
</feature>
<gene>
    <name evidence="5" type="ORF">H924_02915</name>
</gene>
<evidence type="ECO:0000259" key="3">
    <source>
        <dbReference type="Pfam" id="PF04024"/>
    </source>
</evidence>
<dbReference type="eggNOG" id="COG1983">
    <property type="taxonomic scope" value="Bacteria"/>
</dbReference>
<accession>M1UDK7</accession>
<proteinExistence type="predicted"/>
<dbReference type="EMBL" id="CP004354">
    <property type="protein sequence ID" value="AGG66035.1"/>
    <property type="molecule type" value="Genomic_DNA"/>
</dbReference>
<dbReference type="PATRIC" id="fig|1121353.3.peg.604"/>
<dbReference type="Pfam" id="PF04024">
    <property type="entry name" value="PspC"/>
    <property type="match status" value="1"/>
</dbReference>
<dbReference type="Proteomes" id="UP000011760">
    <property type="component" value="Chromosome"/>
</dbReference>
<feature type="compositionally biased region" description="Low complexity" evidence="1">
    <location>
        <begin position="10"/>
        <end position="19"/>
    </location>
</feature>
<dbReference type="InterPro" id="IPR007168">
    <property type="entry name" value="Phageshock_PspC_N"/>
</dbReference>
<dbReference type="InterPro" id="IPR024425">
    <property type="entry name" value="LiaF-like_C"/>
</dbReference>
<dbReference type="KEGG" id="ccn:H924_02915"/>
<organism evidence="5 6">
    <name type="scientific">Corynebacterium callunae DSM 20147</name>
    <dbReference type="NCBI Taxonomy" id="1121353"/>
    <lineage>
        <taxon>Bacteria</taxon>
        <taxon>Bacillati</taxon>
        <taxon>Actinomycetota</taxon>
        <taxon>Actinomycetes</taxon>
        <taxon>Mycobacteriales</taxon>
        <taxon>Corynebacteriaceae</taxon>
        <taxon>Corynebacterium</taxon>
    </lineage>
</organism>
<feature type="domain" description="Cell wall-active antibiotics response LiaF-like C-terminal" evidence="4">
    <location>
        <begin position="290"/>
        <end position="346"/>
    </location>
</feature>
<keyword evidence="2" id="KW-0812">Transmembrane</keyword>
<sequence length="381" mass="40823">MPFAQPGAISSYPSPSSSSATGTLQRMWQTRPVRLPAKQGGNAKVAGVCEGIGVRYQIDPVLIRLFFVVSGVFGSGIAAYLLAWLIMPRYSVPVSPLEAIWKPGHPQDRTHGWWLLIAFVMFSGMLSSAANTFGSASFLTYVLVAAMWWGLHKKQPIPPRGLLATDSATQEDTMNNPADSYPQPQPDLGSITPVEGYYAPFAQYSADAPSWDPLTQQHNSWDLHMQQPAPAKKRRRLWPWILSGGVGTGLVAVAAIGFIMFAIDPAQFEDEDSGIGNVSLAPSNASLQDNYSSGVGQMDLDLSNLAPLEEERDIQINSGVGEVKVILPENVPISLNCNAGVGTTHCDIGDLAAHNEGLSGEMLNISVSSGIGDVAVEFAEN</sequence>
<keyword evidence="2" id="KW-1133">Transmembrane helix</keyword>
<evidence type="ECO:0000259" key="4">
    <source>
        <dbReference type="Pfam" id="PF09922"/>
    </source>
</evidence>
<reference evidence="5 6" key="1">
    <citation type="submission" date="2013-02" db="EMBL/GenBank/DDBJ databases">
        <title>The complete genome sequence of Corynebacterium callunae DSM 20147.</title>
        <authorList>
            <person name="Ruckert C."/>
            <person name="Albersmeier A."/>
            <person name="Kalinowski J."/>
        </authorList>
    </citation>
    <scope>NUCLEOTIDE SEQUENCE [LARGE SCALE GENOMIC DNA]</scope>
    <source>
        <strain evidence="5 6">DSM 20147</strain>
    </source>
</reference>
<dbReference type="STRING" id="1121353.H924_02915"/>
<dbReference type="Pfam" id="PF09922">
    <property type="entry name" value="LiaF-like_C"/>
    <property type="match status" value="1"/>
</dbReference>
<evidence type="ECO:0000313" key="5">
    <source>
        <dbReference type="EMBL" id="AGG66035.1"/>
    </source>
</evidence>
<evidence type="ECO:0000256" key="2">
    <source>
        <dbReference type="SAM" id="Phobius"/>
    </source>
</evidence>
<keyword evidence="2" id="KW-0472">Membrane</keyword>
<feature type="domain" description="Phage shock protein PspC N-terminal" evidence="3">
    <location>
        <begin position="42"/>
        <end position="89"/>
    </location>
</feature>
<protein>
    <recommendedName>
        <fullName evidence="7">Phage shock protein PspC N-terminal domain-containing protein</fullName>
    </recommendedName>
</protein>
<feature type="transmembrane region" description="Helical" evidence="2">
    <location>
        <begin position="237"/>
        <end position="263"/>
    </location>
</feature>
<evidence type="ECO:0000313" key="6">
    <source>
        <dbReference type="Proteomes" id="UP000011760"/>
    </source>
</evidence>
<feature type="transmembrane region" description="Helical" evidence="2">
    <location>
        <begin position="65"/>
        <end position="87"/>
    </location>
</feature>
<name>M1UDK7_9CORY</name>
<feature type="transmembrane region" description="Helical" evidence="2">
    <location>
        <begin position="113"/>
        <end position="144"/>
    </location>
</feature>
<keyword evidence="6" id="KW-1185">Reference proteome</keyword>
<dbReference type="AlphaFoldDB" id="M1UDK7"/>
<evidence type="ECO:0000256" key="1">
    <source>
        <dbReference type="SAM" id="MobiDB-lite"/>
    </source>
</evidence>
<evidence type="ECO:0008006" key="7">
    <source>
        <dbReference type="Google" id="ProtNLM"/>
    </source>
</evidence>
<dbReference type="HOGENOM" id="CLU_030489_1_0_11"/>